<comment type="similarity">
    <text evidence="2 5">Belongs to the RecX family.</text>
</comment>
<proteinExistence type="inferred from homology"/>
<dbReference type="Pfam" id="PF21981">
    <property type="entry name" value="RecX_HTH3"/>
    <property type="match status" value="1"/>
</dbReference>
<dbReference type="InterPro" id="IPR036388">
    <property type="entry name" value="WH-like_DNA-bd_sf"/>
</dbReference>
<accession>A0ABR7XTJ0</accession>
<evidence type="ECO:0000256" key="1">
    <source>
        <dbReference type="ARBA" id="ARBA00004496"/>
    </source>
</evidence>
<dbReference type="PANTHER" id="PTHR33602:SF1">
    <property type="entry name" value="REGULATORY PROTEIN RECX FAMILY PROTEIN"/>
    <property type="match status" value="1"/>
</dbReference>
<dbReference type="InterPro" id="IPR053924">
    <property type="entry name" value="RecX_HTH_2nd"/>
</dbReference>
<evidence type="ECO:0000259" key="7">
    <source>
        <dbReference type="Pfam" id="PF21981"/>
    </source>
</evidence>
<evidence type="ECO:0000259" key="6">
    <source>
        <dbReference type="Pfam" id="PF02631"/>
    </source>
</evidence>
<dbReference type="RefSeq" id="WP_190314206.1">
    <property type="nucleotide sequence ID" value="NZ_JACNYL010000003.1"/>
</dbReference>
<dbReference type="InterPro" id="IPR003783">
    <property type="entry name" value="Regulatory_RecX"/>
</dbReference>
<evidence type="ECO:0000259" key="8">
    <source>
        <dbReference type="Pfam" id="PF21982"/>
    </source>
</evidence>
<evidence type="ECO:0000256" key="2">
    <source>
        <dbReference type="ARBA" id="ARBA00009695"/>
    </source>
</evidence>
<comment type="function">
    <text evidence="5">Modulates RecA activity.</text>
</comment>
<keyword evidence="10" id="KW-1185">Reference proteome</keyword>
<sequence>MDEYRKQKKTLTPLQAKAKAENYCAYQERAQQEVRNKLYEWGLHQKEVENIIVQLIEDNFLNEERFAKVYALGKFRMKGWGKIKIKQHLKAKNVSEPLIRIALREINPDEYDKKIKETIEKRLNKPIKKLSFTEKSKLAVYLQSKGFENDIIFEKINQTM</sequence>
<dbReference type="HAMAP" id="MF_01114">
    <property type="entry name" value="RecX"/>
    <property type="match status" value="1"/>
</dbReference>
<evidence type="ECO:0000256" key="5">
    <source>
        <dbReference type="HAMAP-Rule" id="MF_01114"/>
    </source>
</evidence>
<evidence type="ECO:0000313" key="10">
    <source>
        <dbReference type="Proteomes" id="UP000651112"/>
    </source>
</evidence>
<feature type="domain" description="RecX second three-helical" evidence="6">
    <location>
        <begin position="62"/>
        <end position="103"/>
    </location>
</feature>
<comment type="caution">
    <text evidence="9">The sequence shown here is derived from an EMBL/GenBank/DDBJ whole genome shotgun (WGS) entry which is preliminary data.</text>
</comment>
<dbReference type="InterPro" id="IPR053925">
    <property type="entry name" value="RecX_HTH_3rd"/>
</dbReference>
<dbReference type="EMBL" id="JACNYL010000003">
    <property type="protein sequence ID" value="MBD1422486.1"/>
    <property type="molecule type" value="Genomic_DNA"/>
</dbReference>
<reference evidence="9 10" key="1">
    <citation type="submission" date="2020-08" db="EMBL/GenBank/DDBJ databases">
        <title>Sphingobacterium sp. DN00404 isolated from aquaculture water.</title>
        <authorList>
            <person name="Zhang M."/>
        </authorList>
    </citation>
    <scope>NUCLEOTIDE SEQUENCE [LARGE SCALE GENOMIC DNA]</scope>
    <source>
        <strain evidence="9 10">KCTC 42746</strain>
    </source>
</reference>
<evidence type="ECO:0000256" key="3">
    <source>
        <dbReference type="ARBA" id="ARBA00018111"/>
    </source>
</evidence>
<dbReference type="PANTHER" id="PTHR33602">
    <property type="entry name" value="REGULATORY PROTEIN RECX FAMILY PROTEIN"/>
    <property type="match status" value="1"/>
</dbReference>
<dbReference type="Pfam" id="PF21982">
    <property type="entry name" value="RecX_HTH1"/>
    <property type="match status" value="1"/>
</dbReference>
<dbReference type="InterPro" id="IPR053926">
    <property type="entry name" value="RecX_HTH_1st"/>
</dbReference>
<dbReference type="Pfam" id="PF02631">
    <property type="entry name" value="RecX_HTH2"/>
    <property type="match status" value="1"/>
</dbReference>
<name>A0ABR7XTJ0_9SPHI</name>
<gene>
    <name evidence="5" type="primary">recX</name>
    <name evidence="9" type="ORF">H8B21_12995</name>
</gene>
<feature type="domain" description="RecX first three-helical" evidence="8">
    <location>
        <begin position="16"/>
        <end position="55"/>
    </location>
</feature>
<keyword evidence="4 5" id="KW-0963">Cytoplasm</keyword>
<evidence type="ECO:0000313" key="9">
    <source>
        <dbReference type="EMBL" id="MBD1422486.1"/>
    </source>
</evidence>
<dbReference type="Gene3D" id="1.10.10.10">
    <property type="entry name" value="Winged helix-like DNA-binding domain superfamily/Winged helix DNA-binding domain"/>
    <property type="match status" value="2"/>
</dbReference>
<feature type="domain" description="RecX third three-helical" evidence="7">
    <location>
        <begin position="110"/>
        <end position="154"/>
    </location>
</feature>
<dbReference type="Proteomes" id="UP000651112">
    <property type="component" value="Unassembled WGS sequence"/>
</dbReference>
<evidence type="ECO:0000256" key="4">
    <source>
        <dbReference type="ARBA" id="ARBA00022490"/>
    </source>
</evidence>
<protein>
    <recommendedName>
        <fullName evidence="3 5">Regulatory protein RecX</fullName>
    </recommendedName>
</protein>
<organism evidence="9 10">
    <name type="scientific">Sphingobacterium chuzhouense</name>
    <dbReference type="NCBI Taxonomy" id="1742264"/>
    <lineage>
        <taxon>Bacteria</taxon>
        <taxon>Pseudomonadati</taxon>
        <taxon>Bacteroidota</taxon>
        <taxon>Sphingobacteriia</taxon>
        <taxon>Sphingobacteriales</taxon>
        <taxon>Sphingobacteriaceae</taxon>
        <taxon>Sphingobacterium</taxon>
    </lineage>
</organism>
<comment type="subcellular location">
    <subcellularLocation>
        <location evidence="1 5">Cytoplasm</location>
    </subcellularLocation>
</comment>